<dbReference type="InterPro" id="IPR003439">
    <property type="entry name" value="ABC_transporter-like_ATP-bd"/>
</dbReference>
<feature type="transmembrane region" description="Helical" evidence="7">
    <location>
        <begin position="55"/>
        <end position="76"/>
    </location>
</feature>
<dbReference type="SMART" id="SM00382">
    <property type="entry name" value="AAA"/>
    <property type="match status" value="1"/>
</dbReference>
<proteinExistence type="predicted"/>
<evidence type="ECO:0000259" key="8">
    <source>
        <dbReference type="PROSITE" id="PS50893"/>
    </source>
</evidence>
<dbReference type="RefSeq" id="WP_196923952.1">
    <property type="nucleotide sequence ID" value="NZ_JADOTY010000001.1"/>
</dbReference>
<dbReference type="InterPro" id="IPR003593">
    <property type="entry name" value="AAA+_ATPase"/>
</dbReference>
<name>A0ABS0KB29_9ACTN</name>
<comment type="caution">
    <text evidence="10">The sequence shown here is derived from an EMBL/GenBank/DDBJ whole genome shotgun (WGS) entry which is preliminary data.</text>
</comment>
<dbReference type="GO" id="GO:0005524">
    <property type="term" value="F:ATP binding"/>
    <property type="evidence" value="ECO:0007669"/>
    <property type="project" value="UniProtKB-KW"/>
</dbReference>
<feature type="domain" description="ABC transporter" evidence="8">
    <location>
        <begin position="330"/>
        <end position="571"/>
    </location>
</feature>
<evidence type="ECO:0000256" key="4">
    <source>
        <dbReference type="ARBA" id="ARBA00022840"/>
    </source>
</evidence>
<dbReference type="InterPro" id="IPR027417">
    <property type="entry name" value="P-loop_NTPase"/>
</dbReference>
<dbReference type="PANTHER" id="PTHR24221">
    <property type="entry name" value="ATP-BINDING CASSETTE SUB-FAMILY B"/>
    <property type="match status" value="1"/>
</dbReference>
<feature type="transmembrane region" description="Helical" evidence="7">
    <location>
        <begin position="280"/>
        <end position="298"/>
    </location>
</feature>
<keyword evidence="5 7" id="KW-1133">Transmembrane helix</keyword>
<evidence type="ECO:0000256" key="7">
    <source>
        <dbReference type="SAM" id="Phobius"/>
    </source>
</evidence>
<dbReference type="PROSITE" id="PS50929">
    <property type="entry name" value="ABC_TM1F"/>
    <property type="match status" value="1"/>
</dbReference>
<protein>
    <submittedName>
        <fullName evidence="10">ATP-binding cassette subfamily B protein</fullName>
    </submittedName>
</protein>
<dbReference type="InterPro" id="IPR036640">
    <property type="entry name" value="ABC1_TM_sf"/>
</dbReference>
<evidence type="ECO:0000256" key="3">
    <source>
        <dbReference type="ARBA" id="ARBA00022741"/>
    </source>
</evidence>
<accession>A0ABS0KB29</accession>
<dbReference type="SUPFAM" id="SSF52540">
    <property type="entry name" value="P-loop containing nucleoside triphosphate hydrolases"/>
    <property type="match status" value="1"/>
</dbReference>
<keyword evidence="6 7" id="KW-0472">Membrane</keyword>
<keyword evidence="11" id="KW-1185">Reference proteome</keyword>
<dbReference type="Gene3D" id="3.40.50.300">
    <property type="entry name" value="P-loop containing nucleotide triphosphate hydrolases"/>
    <property type="match status" value="1"/>
</dbReference>
<sequence length="575" mass="58667">MPTFAVGDRLLRQTVLAGGGWTAALAAVALLGAAAELLLPAVLGRAVDAALDRGSGWWAVTACALVVVLICVDTLTDLASGFGAARATAGLRRRLLRHLFAVDVRATRRHPVGDLVGRLVGQAADAGQAGNAVVLSIVAVLPPLGSVVALVIMEPVLGVTLLAGLGLLAVLMRAFVTDASAATARYQRVLGTIAGRLLESLTGARTIAAAGTTPREEDRVLAALPELDRHGRRTWGLLARASARTSAVAPLVNLSVIAVGGYALTAGWLTPGELVAAVRYAALGAGLGAVLATLNHLVRSRAGAHRVAELLTQPATPAGDRPLPPGRGALRLRGVCVLAGDGRPILDGIDLDVPAGATVAVVGASGAGKSTLAAVAGRLYDPDGGEVRLDGVPLRDLDDAALRRAVGYAFDRPVLIGATVHDAIGLALPADSAAPPADRSPATPAVLRAARMAAVADVIDRLPGGYRTPLVDTPLSGGETQRLGLARAFAAERLLILDDATSSLDTATEHRITEAVLGRAGGRTRLVVTHRTAAAAAADLVAWLDGGRLRGLAPHRQLWADPDYRAVFQPAGGGS</sequence>
<comment type="subcellular location">
    <subcellularLocation>
        <location evidence="1">Cell membrane</location>
        <topology evidence="1">Multi-pass membrane protein</topology>
    </subcellularLocation>
</comment>
<dbReference type="InterPro" id="IPR011527">
    <property type="entry name" value="ABC1_TM_dom"/>
</dbReference>
<dbReference type="CDD" id="cd03228">
    <property type="entry name" value="ABCC_MRP_Like"/>
    <property type="match status" value="1"/>
</dbReference>
<dbReference type="PROSITE" id="PS50893">
    <property type="entry name" value="ABC_TRANSPORTER_2"/>
    <property type="match status" value="1"/>
</dbReference>
<feature type="domain" description="ABC transmembrane type-1" evidence="9">
    <location>
        <begin position="23"/>
        <end position="299"/>
    </location>
</feature>
<reference evidence="10 11" key="1">
    <citation type="submission" date="2020-11" db="EMBL/GenBank/DDBJ databases">
        <title>Sequencing the genomes of 1000 actinobacteria strains.</title>
        <authorList>
            <person name="Klenk H.-P."/>
        </authorList>
    </citation>
    <scope>NUCLEOTIDE SEQUENCE [LARGE SCALE GENOMIC DNA]</scope>
    <source>
        <strain evidence="10 11">DSM 101695</strain>
    </source>
</reference>
<dbReference type="Pfam" id="PF00664">
    <property type="entry name" value="ABC_membrane"/>
    <property type="match status" value="1"/>
</dbReference>
<keyword evidence="4 10" id="KW-0067">ATP-binding</keyword>
<dbReference type="SUPFAM" id="SSF90123">
    <property type="entry name" value="ABC transporter transmembrane region"/>
    <property type="match status" value="1"/>
</dbReference>
<feature type="transmembrane region" description="Helical" evidence="7">
    <location>
        <begin position="21"/>
        <end position="43"/>
    </location>
</feature>
<evidence type="ECO:0000313" key="11">
    <source>
        <dbReference type="Proteomes" id="UP000631791"/>
    </source>
</evidence>
<gene>
    <name evidence="10" type="ORF">IW249_006099</name>
</gene>
<keyword evidence="2 7" id="KW-0812">Transmembrane</keyword>
<dbReference type="EMBL" id="JADOTY010000001">
    <property type="protein sequence ID" value="MBG6105685.1"/>
    <property type="molecule type" value="Genomic_DNA"/>
</dbReference>
<feature type="transmembrane region" description="Helical" evidence="7">
    <location>
        <begin position="247"/>
        <end position="268"/>
    </location>
</feature>
<dbReference type="Pfam" id="PF00005">
    <property type="entry name" value="ABC_tran"/>
    <property type="match status" value="1"/>
</dbReference>
<feature type="transmembrane region" description="Helical" evidence="7">
    <location>
        <begin position="159"/>
        <end position="176"/>
    </location>
</feature>
<evidence type="ECO:0000256" key="2">
    <source>
        <dbReference type="ARBA" id="ARBA00022692"/>
    </source>
</evidence>
<evidence type="ECO:0000256" key="6">
    <source>
        <dbReference type="ARBA" id="ARBA00023136"/>
    </source>
</evidence>
<organism evidence="10 11">
    <name type="scientific">Micromonospora vinacea</name>
    <dbReference type="NCBI Taxonomy" id="709878"/>
    <lineage>
        <taxon>Bacteria</taxon>
        <taxon>Bacillati</taxon>
        <taxon>Actinomycetota</taxon>
        <taxon>Actinomycetes</taxon>
        <taxon>Micromonosporales</taxon>
        <taxon>Micromonosporaceae</taxon>
        <taxon>Micromonospora</taxon>
    </lineage>
</organism>
<dbReference type="Gene3D" id="1.20.1560.10">
    <property type="entry name" value="ABC transporter type 1, transmembrane domain"/>
    <property type="match status" value="1"/>
</dbReference>
<keyword evidence="3" id="KW-0547">Nucleotide-binding</keyword>
<evidence type="ECO:0000256" key="1">
    <source>
        <dbReference type="ARBA" id="ARBA00004651"/>
    </source>
</evidence>
<evidence type="ECO:0000259" key="9">
    <source>
        <dbReference type="PROSITE" id="PS50929"/>
    </source>
</evidence>
<evidence type="ECO:0000256" key="5">
    <source>
        <dbReference type="ARBA" id="ARBA00022989"/>
    </source>
</evidence>
<evidence type="ECO:0000313" key="10">
    <source>
        <dbReference type="EMBL" id="MBG6105685.1"/>
    </source>
</evidence>
<dbReference type="InterPro" id="IPR039421">
    <property type="entry name" value="Type_1_exporter"/>
</dbReference>
<dbReference type="Proteomes" id="UP000631791">
    <property type="component" value="Unassembled WGS sequence"/>
</dbReference>
<dbReference type="PANTHER" id="PTHR24221:SF654">
    <property type="entry name" value="ATP-BINDING CASSETTE SUB-FAMILY B MEMBER 6"/>
    <property type="match status" value="1"/>
</dbReference>